<organism evidence="2">
    <name type="scientific">Rhodosorus marinus</name>
    <dbReference type="NCBI Taxonomy" id="101924"/>
    <lineage>
        <taxon>Eukaryota</taxon>
        <taxon>Rhodophyta</taxon>
        <taxon>Stylonematophyceae</taxon>
        <taxon>Stylonematales</taxon>
        <taxon>Stylonemataceae</taxon>
        <taxon>Rhodosorus</taxon>
    </lineage>
</organism>
<name>A0A7S2ZKV6_9RHOD</name>
<dbReference type="Pfam" id="PF00698">
    <property type="entry name" value="Acyl_transf_1"/>
    <property type="match status" value="1"/>
</dbReference>
<dbReference type="AlphaFoldDB" id="A0A7S2ZKV6"/>
<accession>A0A7S2ZKV6</accession>
<dbReference type="Gene3D" id="3.40.366.10">
    <property type="entry name" value="Malonyl-Coenzyme A Acyl Carrier Protein, domain 2"/>
    <property type="match status" value="1"/>
</dbReference>
<dbReference type="InterPro" id="IPR001227">
    <property type="entry name" value="Ac_transferase_dom_sf"/>
</dbReference>
<protein>
    <recommendedName>
        <fullName evidence="1">Malonyl-CoA:ACP transacylase (MAT) domain-containing protein</fullName>
    </recommendedName>
</protein>
<proteinExistence type="predicted"/>
<evidence type="ECO:0000313" key="2">
    <source>
        <dbReference type="EMBL" id="CAE0043469.1"/>
    </source>
</evidence>
<dbReference type="PANTHER" id="PTHR47170">
    <property type="entry name" value="MALONYL-COA ACP TRANSACYLASE, ACP-BINDING"/>
    <property type="match status" value="1"/>
</dbReference>
<dbReference type="InterPro" id="IPR014043">
    <property type="entry name" value="Acyl_transferase_dom"/>
</dbReference>
<gene>
    <name evidence="2" type="ORF">RMAR00112_LOCUS11442</name>
</gene>
<dbReference type="PANTHER" id="PTHR47170:SF2">
    <property type="entry name" value="MALONYL-COA:ACP TRANSACYLASE (MAT) DOMAIN-CONTAINING PROTEIN"/>
    <property type="match status" value="1"/>
</dbReference>
<dbReference type="InterPro" id="IPR052760">
    <property type="entry name" value="Mitochondrial_malonyltrans"/>
</dbReference>
<dbReference type="SUPFAM" id="SSF52151">
    <property type="entry name" value="FabD/lysophospholipase-like"/>
    <property type="match status" value="1"/>
</dbReference>
<dbReference type="EMBL" id="HBHW01014781">
    <property type="protein sequence ID" value="CAE0043469.1"/>
    <property type="molecule type" value="Transcribed_RNA"/>
</dbReference>
<dbReference type="InterPro" id="IPR016035">
    <property type="entry name" value="Acyl_Trfase/lysoPLipase"/>
</dbReference>
<evidence type="ECO:0000259" key="1">
    <source>
        <dbReference type="Pfam" id="PF00698"/>
    </source>
</evidence>
<dbReference type="GO" id="GO:0016740">
    <property type="term" value="F:transferase activity"/>
    <property type="evidence" value="ECO:0007669"/>
    <property type="project" value="InterPro"/>
</dbReference>
<sequence length="157" mass="16179">MVGFVGSLSKGLGPGRRGIQTKMSASPVVLCPGQGAQSVGMGKAWKEKSKAAQKIFDRADAVLGDRLGSKLSDIIMNGPKSALDRTDVAQPAIFVTSIASWEGMKELELVAPGNPATAAGLSLGEYTALTVGGAVEFEAALELVALRGLAMQVSFTQ</sequence>
<reference evidence="2" key="1">
    <citation type="submission" date="2021-01" db="EMBL/GenBank/DDBJ databases">
        <authorList>
            <person name="Corre E."/>
            <person name="Pelletier E."/>
            <person name="Niang G."/>
            <person name="Scheremetjew M."/>
            <person name="Finn R."/>
            <person name="Kale V."/>
            <person name="Holt S."/>
            <person name="Cochrane G."/>
            <person name="Meng A."/>
            <person name="Brown T."/>
            <person name="Cohen L."/>
        </authorList>
    </citation>
    <scope>NUCLEOTIDE SEQUENCE</scope>
    <source>
        <strain evidence="2">CCMP 769</strain>
    </source>
</reference>
<feature type="domain" description="Malonyl-CoA:ACP transacylase (MAT)" evidence="1">
    <location>
        <begin position="30"/>
        <end position="154"/>
    </location>
</feature>